<dbReference type="NCBIfam" id="NF041560">
    <property type="entry name" value="T6SS_Burk_ExIF"/>
    <property type="match status" value="1"/>
</dbReference>
<evidence type="ECO:0000313" key="2">
    <source>
        <dbReference type="EMBL" id="MDV4314821.1"/>
    </source>
</evidence>
<organism evidence="2 3">
    <name type="scientific">Acinetobacter indicus</name>
    <dbReference type="NCBI Taxonomy" id="756892"/>
    <lineage>
        <taxon>Bacteria</taxon>
        <taxon>Pseudomonadati</taxon>
        <taxon>Pseudomonadota</taxon>
        <taxon>Gammaproteobacteria</taxon>
        <taxon>Moraxellales</taxon>
        <taxon>Moraxellaceae</taxon>
        <taxon>Acinetobacter</taxon>
    </lineage>
</organism>
<comment type="caution">
    <text evidence="2">The sequence shown here is derived from an EMBL/GenBank/DDBJ whole genome shotgun (WGS) entry which is preliminary data.</text>
</comment>
<keyword evidence="1" id="KW-0472">Membrane</keyword>
<accession>A0AAW8YWP9</accession>
<dbReference type="RefSeq" id="WP_317305516.1">
    <property type="nucleotide sequence ID" value="NZ_JAWJYY010000001.1"/>
</dbReference>
<sequence length="251" mass="28367">MIKIEGKIQNLKVEDSKIVSIGNLGKHAANTALIGTLAGSTSLMSNAPIMALAAKGRDGKTFRGEINGIRVVGQFTGVKFKNNTPLIMVISEEQEEGYHFVYAALDPKKGLLHMPYEMGRSKKKTYLSLFKTAIIMSVVFCILFSFIVILQYFNIEGISADRFKFNLIISNSMAFLFSFLFLVFYLFGKNNLRDIAQVSENVFEKLNFSDVKEQDFYNSGLWDSEGIYPSVMLYRKNLIGTDPYPEDYFDK</sequence>
<keyword evidence="1" id="KW-0812">Transmembrane</keyword>
<proteinExistence type="predicted"/>
<gene>
    <name evidence="2" type="ORF">MSG88_03330</name>
</gene>
<dbReference type="InterPro" id="IPR048130">
    <property type="entry name" value="T6SS_ExIF-like"/>
</dbReference>
<name>A0AAW8YWP9_9GAMM</name>
<evidence type="ECO:0000313" key="3">
    <source>
        <dbReference type="Proteomes" id="UP001284654"/>
    </source>
</evidence>
<reference evidence="2" key="1">
    <citation type="submission" date="2023-10" db="EMBL/GenBank/DDBJ databases">
        <authorList>
            <person name="Sykes E.M.E."/>
            <person name="Khan I.U.H."/>
            <person name="Kumar A."/>
        </authorList>
    </citation>
    <scope>NUCLEOTIDE SEQUENCE</scope>
    <source>
        <strain evidence="2">IK5</strain>
    </source>
</reference>
<dbReference type="EMBL" id="JAWJYY010000001">
    <property type="protein sequence ID" value="MDV4314821.1"/>
    <property type="molecule type" value="Genomic_DNA"/>
</dbReference>
<dbReference type="Proteomes" id="UP001284654">
    <property type="component" value="Unassembled WGS sequence"/>
</dbReference>
<protein>
    <submittedName>
        <fullName evidence="2">Type VI secretion system effector</fullName>
    </submittedName>
</protein>
<evidence type="ECO:0000256" key="1">
    <source>
        <dbReference type="SAM" id="Phobius"/>
    </source>
</evidence>
<dbReference type="AlphaFoldDB" id="A0AAW8YWP9"/>
<feature type="transmembrane region" description="Helical" evidence="1">
    <location>
        <begin position="165"/>
        <end position="187"/>
    </location>
</feature>
<keyword evidence="1" id="KW-1133">Transmembrane helix</keyword>
<feature type="transmembrane region" description="Helical" evidence="1">
    <location>
        <begin position="128"/>
        <end position="153"/>
    </location>
</feature>